<evidence type="ECO:0000313" key="3">
    <source>
        <dbReference type="Proteomes" id="UP001338582"/>
    </source>
</evidence>
<gene>
    <name evidence="2" type="ORF">PUMCH_001036</name>
</gene>
<evidence type="ECO:0000256" key="1">
    <source>
        <dbReference type="SAM" id="SignalP"/>
    </source>
</evidence>
<name>A0AAX4H7T4_9ASCO</name>
<proteinExistence type="predicted"/>
<feature type="chain" id="PRO_5043993811" evidence="1">
    <location>
        <begin position="24"/>
        <end position="207"/>
    </location>
</feature>
<dbReference type="GeneID" id="88172104"/>
<dbReference type="KEGG" id="asau:88172104"/>
<dbReference type="RefSeq" id="XP_062876176.1">
    <property type="nucleotide sequence ID" value="XM_063020106.1"/>
</dbReference>
<accession>A0AAX4H7T4</accession>
<organism evidence="2 3">
    <name type="scientific">Australozyma saopauloensis</name>
    <dbReference type="NCBI Taxonomy" id="291208"/>
    <lineage>
        <taxon>Eukaryota</taxon>
        <taxon>Fungi</taxon>
        <taxon>Dikarya</taxon>
        <taxon>Ascomycota</taxon>
        <taxon>Saccharomycotina</taxon>
        <taxon>Pichiomycetes</taxon>
        <taxon>Metschnikowiaceae</taxon>
        <taxon>Australozyma</taxon>
    </lineage>
</organism>
<keyword evidence="3" id="KW-1185">Reference proteome</keyword>
<keyword evidence="1" id="KW-0732">Signal</keyword>
<dbReference type="EMBL" id="CP138894">
    <property type="protein sequence ID" value="WPK23790.1"/>
    <property type="molecule type" value="Genomic_DNA"/>
</dbReference>
<evidence type="ECO:0000313" key="2">
    <source>
        <dbReference type="EMBL" id="WPK23790.1"/>
    </source>
</evidence>
<dbReference type="Proteomes" id="UP001338582">
    <property type="component" value="Chromosome 1"/>
</dbReference>
<protein>
    <submittedName>
        <fullName evidence="2">Uncharacterized protein</fullName>
    </submittedName>
</protein>
<reference evidence="2 3" key="1">
    <citation type="submission" date="2023-10" db="EMBL/GenBank/DDBJ databases">
        <title>Draft Genome Sequence of Candida saopaulonensis from a very Premature Infant with Sepsis.</title>
        <authorList>
            <person name="Ning Y."/>
            <person name="Dai R."/>
            <person name="Xiao M."/>
            <person name="Xu Y."/>
            <person name="Yan Q."/>
            <person name="Zhang L."/>
        </authorList>
    </citation>
    <scope>NUCLEOTIDE SEQUENCE [LARGE SCALE GENOMIC DNA]</scope>
    <source>
        <strain evidence="2 3">19XY460</strain>
    </source>
</reference>
<feature type="signal peptide" evidence="1">
    <location>
        <begin position="1"/>
        <end position="23"/>
    </location>
</feature>
<dbReference type="AlphaFoldDB" id="A0AAX4H7T4"/>
<sequence>MNFHQVSFQFTMKLLFLAAYAVAFFQPFKDIKQNGIDPNPDGILWSQDAKNEMVGFGNFVASLSKAKVNPHAIICDTGLVFADQIPSYEEMVKTGSVNGQENGKFESFGLTATEMYHVANYIQDFKKTFEDEGKSANIILCETEFPAFVVGYQAKTTIAENANGTENTTVAENFEKRDDQVRKFRSKSDIYDMIVKLRQMHKHSRNH</sequence>